<dbReference type="EMBL" id="HBUF01669456">
    <property type="protein sequence ID" value="CAG6790233.1"/>
    <property type="molecule type" value="Transcribed_RNA"/>
</dbReference>
<keyword evidence="1" id="KW-0812">Transmembrane</keyword>
<organism evidence="2">
    <name type="scientific">Cacopsylla melanoneura</name>
    <dbReference type="NCBI Taxonomy" id="428564"/>
    <lineage>
        <taxon>Eukaryota</taxon>
        <taxon>Metazoa</taxon>
        <taxon>Ecdysozoa</taxon>
        <taxon>Arthropoda</taxon>
        <taxon>Hexapoda</taxon>
        <taxon>Insecta</taxon>
        <taxon>Pterygota</taxon>
        <taxon>Neoptera</taxon>
        <taxon>Paraneoptera</taxon>
        <taxon>Hemiptera</taxon>
        <taxon>Sternorrhyncha</taxon>
        <taxon>Psylloidea</taxon>
        <taxon>Psyllidae</taxon>
        <taxon>Psyllinae</taxon>
        <taxon>Cacopsylla</taxon>
    </lineage>
</organism>
<dbReference type="AlphaFoldDB" id="A0A8D9BRU5"/>
<proteinExistence type="predicted"/>
<name>A0A8D9BRU5_9HEMI</name>
<sequence length="117" mass="13391">MSIVLICLRSTEIRQIKLELYLPGIVSPDQGKFRGSKEKEMQEDLNKFSSAEYFCNFRAQIFKKAAPGRVASPCQIVEDENDCFEVLAEFYCRKYTSIIIVVFLVKILVGPLFVEAK</sequence>
<keyword evidence="1" id="KW-0472">Membrane</keyword>
<reference evidence="2" key="1">
    <citation type="submission" date="2021-05" db="EMBL/GenBank/DDBJ databases">
        <authorList>
            <person name="Alioto T."/>
            <person name="Alioto T."/>
            <person name="Gomez Garrido J."/>
        </authorList>
    </citation>
    <scope>NUCLEOTIDE SEQUENCE</scope>
</reference>
<dbReference type="EMBL" id="HBUF01669458">
    <property type="protein sequence ID" value="CAG6790236.1"/>
    <property type="molecule type" value="Transcribed_RNA"/>
</dbReference>
<keyword evidence="1" id="KW-1133">Transmembrane helix</keyword>
<protein>
    <submittedName>
        <fullName evidence="2">Uncharacterized protein</fullName>
    </submittedName>
</protein>
<evidence type="ECO:0000256" key="1">
    <source>
        <dbReference type="SAM" id="Phobius"/>
    </source>
</evidence>
<accession>A0A8D9BRU5</accession>
<evidence type="ECO:0000313" key="2">
    <source>
        <dbReference type="EMBL" id="CAG6790233.1"/>
    </source>
</evidence>
<feature type="transmembrane region" description="Helical" evidence="1">
    <location>
        <begin position="95"/>
        <end position="114"/>
    </location>
</feature>